<evidence type="ECO:0000256" key="8">
    <source>
        <dbReference type="ARBA" id="ARBA00022980"/>
    </source>
</evidence>
<comment type="similarity">
    <text evidence="2">Belongs to the mitochondrion-specific ribosomal protein mS39 family.</text>
</comment>
<protein>
    <recommendedName>
        <fullName evidence="11">Small ribosomal subunit protein mS39</fullName>
    </recommendedName>
</protein>
<evidence type="ECO:0000256" key="9">
    <source>
        <dbReference type="ARBA" id="ARBA00023128"/>
    </source>
</evidence>
<dbReference type="Pfam" id="PF13812">
    <property type="entry name" value="PPR_3"/>
    <property type="match status" value="1"/>
</dbReference>
<dbReference type="PROSITE" id="PS51375">
    <property type="entry name" value="PPR"/>
    <property type="match status" value="1"/>
</dbReference>
<dbReference type="AlphaFoldDB" id="A0AAV8WP87"/>
<evidence type="ECO:0000313" key="13">
    <source>
        <dbReference type="EMBL" id="KAJ8928158.1"/>
    </source>
</evidence>
<evidence type="ECO:0000256" key="11">
    <source>
        <dbReference type="ARBA" id="ARBA00035134"/>
    </source>
</evidence>
<keyword evidence="10" id="KW-0687">Ribonucleoprotein</keyword>
<dbReference type="GO" id="GO:0005739">
    <property type="term" value="C:mitochondrion"/>
    <property type="evidence" value="ECO:0007669"/>
    <property type="project" value="UniProtKB-SubCell"/>
</dbReference>
<evidence type="ECO:0000256" key="2">
    <source>
        <dbReference type="ARBA" id="ARBA00008551"/>
    </source>
</evidence>
<evidence type="ECO:0000256" key="12">
    <source>
        <dbReference type="PROSITE-ProRule" id="PRU00708"/>
    </source>
</evidence>
<evidence type="ECO:0000313" key="14">
    <source>
        <dbReference type="Proteomes" id="UP001162156"/>
    </source>
</evidence>
<keyword evidence="7" id="KW-0809">Transit peptide</keyword>
<reference evidence="13" key="1">
    <citation type="journal article" date="2023" name="Insect Mol. Biol.">
        <title>Genome sequencing provides insights into the evolution of gene families encoding plant cell wall-degrading enzymes in longhorned beetles.</title>
        <authorList>
            <person name="Shin N.R."/>
            <person name="Okamura Y."/>
            <person name="Kirsch R."/>
            <person name="Pauchet Y."/>
        </authorList>
    </citation>
    <scope>NUCLEOTIDE SEQUENCE</scope>
    <source>
        <strain evidence="13">RBIC_L_NR</strain>
    </source>
</reference>
<keyword evidence="9" id="KW-0496">Mitochondrion</keyword>
<evidence type="ECO:0000256" key="7">
    <source>
        <dbReference type="ARBA" id="ARBA00022946"/>
    </source>
</evidence>
<dbReference type="GO" id="GO:0006417">
    <property type="term" value="P:regulation of translation"/>
    <property type="evidence" value="ECO:0007669"/>
    <property type="project" value="UniProtKB-KW"/>
</dbReference>
<keyword evidence="3" id="KW-0699">rRNA-binding</keyword>
<evidence type="ECO:0000256" key="4">
    <source>
        <dbReference type="ARBA" id="ARBA00022737"/>
    </source>
</evidence>
<dbReference type="InterPro" id="IPR011990">
    <property type="entry name" value="TPR-like_helical_dom_sf"/>
</dbReference>
<dbReference type="Pfam" id="PF22330">
    <property type="entry name" value="Rib_mS39_PPR"/>
    <property type="match status" value="1"/>
</dbReference>
<proteinExistence type="inferred from homology"/>
<dbReference type="FunFam" id="1.25.40.10:FF:001004">
    <property type="entry name" value="Protein PTCD3 homolog, mitochondrial"/>
    <property type="match status" value="1"/>
</dbReference>
<keyword evidence="14" id="KW-1185">Reference proteome</keyword>
<name>A0AAV8WP87_9CUCU</name>
<accession>A0AAV8WP87</accession>
<dbReference type="GO" id="GO:0019843">
    <property type="term" value="F:rRNA binding"/>
    <property type="evidence" value="ECO:0007669"/>
    <property type="project" value="UniProtKB-KW"/>
</dbReference>
<dbReference type="PANTHER" id="PTHR16276:SF1">
    <property type="entry name" value="SMALL RIBOSOMAL SUBUNIT PROTEIN MS39"/>
    <property type="match status" value="1"/>
</dbReference>
<dbReference type="InterPro" id="IPR037387">
    <property type="entry name" value="PTCD3"/>
</dbReference>
<keyword evidence="5" id="KW-0810">Translation regulation</keyword>
<evidence type="ECO:0000256" key="5">
    <source>
        <dbReference type="ARBA" id="ARBA00022845"/>
    </source>
</evidence>
<gene>
    <name evidence="13" type="ORF">NQ314_019305</name>
</gene>
<dbReference type="GO" id="GO:0032543">
    <property type="term" value="P:mitochondrial translation"/>
    <property type="evidence" value="ECO:0007669"/>
    <property type="project" value="InterPro"/>
</dbReference>
<dbReference type="GO" id="GO:0005840">
    <property type="term" value="C:ribosome"/>
    <property type="evidence" value="ECO:0007669"/>
    <property type="project" value="UniProtKB-KW"/>
</dbReference>
<dbReference type="PANTHER" id="PTHR16276">
    <property type="entry name" value="PENTATRICOPEPTIDE REPEAT DOMAIN-CONTAINING PROTEIN 3"/>
    <property type="match status" value="1"/>
</dbReference>
<dbReference type="EMBL" id="JANEYF010005446">
    <property type="protein sequence ID" value="KAJ8928158.1"/>
    <property type="molecule type" value="Genomic_DNA"/>
</dbReference>
<keyword evidence="6" id="KW-0694">RNA-binding</keyword>
<evidence type="ECO:0000256" key="3">
    <source>
        <dbReference type="ARBA" id="ARBA00022730"/>
    </source>
</evidence>
<dbReference type="Gene3D" id="1.25.40.10">
    <property type="entry name" value="Tetratricopeptide repeat domain"/>
    <property type="match status" value="1"/>
</dbReference>
<comment type="subcellular location">
    <subcellularLocation>
        <location evidence="1">Mitochondrion</location>
    </subcellularLocation>
</comment>
<sequence>MNISSALLKRSKNVTQTKYISRIVSHKSFSTDINEKIEIPKRIPRGPTDILRALESTITRDPTAAHYKYHDDPFLIPMSNVGKRTFAMAQESGRKAAHWIRQEHADLFNHREADPVIKAFLPRVVYNEKSEVTEDDLKRVITDVQISDAHLVYSLLKDKGIEVSQETQQKLLELLCYFNSEDTLSEEFIEERWFRQSSSFKERQRKTWKDGNLAEEIFISIENPTAATYSAIIQGMSKYFQVERAWQLFEEAQQKGLVLSTNTYNSLLRVVNFLKESYDMRWSLVVNLLTDMNKAGLKPNLGTLNSVLYALSTMGGGKDAKEVVLQILREFKDIGIEPSLASWYYVLITYCKERGPTSTILYDIMAQIENKEHKIKDLIDTYFFVTAMDVCRNHLNDIDLAKRVDKLLHFGNNYDLIGDSYKESIY</sequence>
<keyword evidence="4" id="KW-0677">Repeat</keyword>
<feature type="repeat" description="PPR" evidence="12">
    <location>
        <begin position="225"/>
        <end position="259"/>
    </location>
</feature>
<dbReference type="NCBIfam" id="TIGR00756">
    <property type="entry name" value="PPR"/>
    <property type="match status" value="1"/>
</dbReference>
<dbReference type="InterPro" id="IPR055063">
    <property type="entry name" value="Rib_mS39_PPR"/>
</dbReference>
<evidence type="ECO:0000256" key="1">
    <source>
        <dbReference type="ARBA" id="ARBA00004173"/>
    </source>
</evidence>
<comment type="caution">
    <text evidence="13">The sequence shown here is derived from an EMBL/GenBank/DDBJ whole genome shotgun (WGS) entry which is preliminary data.</text>
</comment>
<dbReference type="InterPro" id="IPR002885">
    <property type="entry name" value="PPR_rpt"/>
</dbReference>
<keyword evidence="8" id="KW-0689">Ribosomal protein</keyword>
<dbReference type="GO" id="GO:0043024">
    <property type="term" value="F:ribosomal small subunit binding"/>
    <property type="evidence" value="ECO:0007669"/>
    <property type="project" value="InterPro"/>
</dbReference>
<evidence type="ECO:0000256" key="10">
    <source>
        <dbReference type="ARBA" id="ARBA00023274"/>
    </source>
</evidence>
<organism evidence="13 14">
    <name type="scientific">Rhamnusium bicolor</name>
    <dbReference type="NCBI Taxonomy" id="1586634"/>
    <lineage>
        <taxon>Eukaryota</taxon>
        <taxon>Metazoa</taxon>
        <taxon>Ecdysozoa</taxon>
        <taxon>Arthropoda</taxon>
        <taxon>Hexapoda</taxon>
        <taxon>Insecta</taxon>
        <taxon>Pterygota</taxon>
        <taxon>Neoptera</taxon>
        <taxon>Endopterygota</taxon>
        <taxon>Coleoptera</taxon>
        <taxon>Polyphaga</taxon>
        <taxon>Cucujiformia</taxon>
        <taxon>Chrysomeloidea</taxon>
        <taxon>Cerambycidae</taxon>
        <taxon>Lepturinae</taxon>
        <taxon>Rhagiini</taxon>
        <taxon>Rhamnusium</taxon>
    </lineage>
</organism>
<dbReference type="Proteomes" id="UP001162156">
    <property type="component" value="Unassembled WGS sequence"/>
</dbReference>
<evidence type="ECO:0000256" key="6">
    <source>
        <dbReference type="ARBA" id="ARBA00022884"/>
    </source>
</evidence>
<dbReference type="GO" id="GO:1990904">
    <property type="term" value="C:ribonucleoprotein complex"/>
    <property type="evidence" value="ECO:0007669"/>
    <property type="project" value="UniProtKB-KW"/>
</dbReference>